<sequence length="375" mass="41551">MRIRKRQVSLPFSSISPVPLSSDPNFNRSPVVQRPLQQQPPLPTPCFDPHPSDHLNHPIGQQLPTQGRDSSAFPGTTTTHHGQELKTKEDYLVSSVLKQGGSGEKERGREGEKSNYTRKKSVLGAELGTGSLSQSSSSHQAVGSWGEGEKAFPLKKRRGSFERRGNDDDTIMEKDNYKKVMINSNKMKTMMNMEFVQQQNDNEQKEKEMIKDSASSAADNNHPSSAKKRGRAGALMEGSRCSRVNGRGWRCCQQTLVGYSLCEHHLGKGRLRSMTSVRSRSLASSNNAAKKEEQPNNDDHDQPISNYSSPPQQAKQTKQELLGQSSETGNDQEKEDQKTLMTTKKRVKLGMVKARSISSLLGQNDSAITVADDNK</sequence>
<evidence type="ECO:0000313" key="6">
    <source>
        <dbReference type="RefSeq" id="XP_022743752.1"/>
    </source>
</evidence>
<proteinExistence type="predicted"/>
<gene>
    <name evidence="6" type="primary">LOC111294599</name>
</gene>
<name>A0A6P5YTY2_DURZI</name>
<feature type="compositionally biased region" description="Polar residues" evidence="3">
    <location>
        <begin position="303"/>
        <end position="316"/>
    </location>
</feature>
<dbReference type="KEGG" id="dzi:111294599"/>
<dbReference type="RefSeq" id="XP_022743752.1">
    <property type="nucleotide sequence ID" value="XM_022888017.1"/>
</dbReference>
<dbReference type="GeneID" id="111294599"/>
<keyword evidence="1" id="KW-0539">Nucleus</keyword>
<organism evidence="5 6">
    <name type="scientific">Durio zibethinus</name>
    <name type="common">Durian</name>
    <dbReference type="NCBI Taxonomy" id="66656"/>
    <lineage>
        <taxon>Eukaryota</taxon>
        <taxon>Viridiplantae</taxon>
        <taxon>Streptophyta</taxon>
        <taxon>Embryophyta</taxon>
        <taxon>Tracheophyta</taxon>
        <taxon>Spermatophyta</taxon>
        <taxon>Magnoliopsida</taxon>
        <taxon>eudicotyledons</taxon>
        <taxon>Gunneridae</taxon>
        <taxon>Pentapetalae</taxon>
        <taxon>rosids</taxon>
        <taxon>malvids</taxon>
        <taxon>Malvales</taxon>
        <taxon>Malvaceae</taxon>
        <taxon>Helicteroideae</taxon>
        <taxon>Durio</taxon>
    </lineage>
</organism>
<accession>A0A6P5YTY2</accession>
<feature type="region of interest" description="Disordered" evidence="3">
    <location>
        <begin position="270"/>
        <end position="346"/>
    </location>
</feature>
<evidence type="ECO:0000256" key="3">
    <source>
        <dbReference type="SAM" id="MobiDB-lite"/>
    </source>
</evidence>
<feature type="compositionally biased region" description="Basic and acidic residues" evidence="3">
    <location>
        <begin position="159"/>
        <end position="169"/>
    </location>
</feature>
<dbReference type="Proteomes" id="UP000515121">
    <property type="component" value="Unplaced"/>
</dbReference>
<dbReference type="AlphaFoldDB" id="A0A6P5YTY2"/>
<feature type="compositionally biased region" description="Pro residues" evidence="3">
    <location>
        <begin position="38"/>
        <end position="48"/>
    </location>
</feature>
<dbReference type="PANTHER" id="PTHR34122:SF1">
    <property type="entry name" value="EXPRESSED PROTEIN"/>
    <property type="match status" value="1"/>
</dbReference>
<evidence type="ECO:0000259" key="4">
    <source>
        <dbReference type="PROSITE" id="PS51667"/>
    </source>
</evidence>
<evidence type="ECO:0000256" key="2">
    <source>
        <dbReference type="PROSITE-ProRule" id="PRU01002"/>
    </source>
</evidence>
<feature type="compositionally biased region" description="Basic and acidic residues" evidence="3">
    <location>
        <begin position="81"/>
        <end position="91"/>
    </location>
</feature>
<dbReference type="InterPro" id="IPR014977">
    <property type="entry name" value="WRC_dom"/>
</dbReference>
<dbReference type="OrthoDB" id="686202at2759"/>
<feature type="region of interest" description="Disordered" evidence="3">
    <location>
        <begin position="1"/>
        <end position="169"/>
    </location>
</feature>
<feature type="region of interest" description="Disordered" evidence="3">
    <location>
        <begin position="199"/>
        <end position="238"/>
    </location>
</feature>
<dbReference type="PANTHER" id="PTHR34122">
    <property type="entry name" value="EXPRESSED PROTEIN-RELATED"/>
    <property type="match status" value="1"/>
</dbReference>
<keyword evidence="5" id="KW-1185">Reference proteome</keyword>
<feature type="compositionally biased region" description="Basic and acidic residues" evidence="3">
    <location>
        <begin position="289"/>
        <end position="302"/>
    </location>
</feature>
<reference evidence="6" key="1">
    <citation type="submission" date="2025-08" db="UniProtKB">
        <authorList>
            <consortium name="RefSeq"/>
        </authorList>
    </citation>
    <scope>IDENTIFICATION</scope>
    <source>
        <tissue evidence="6">Fruit stalk</tissue>
    </source>
</reference>
<comment type="caution">
    <text evidence="2">Lacks conserved residue(s) required for the propagation of feature annotation.</text>
</comment>
<feature type="compositionally biased region" description="Polar residues" evidence="3">
    <location>
        <begin position="213"/>
        <end position="224"/>
    </location>
</feature>
<feature type="compositionally biased region" description="Low complexity" evidence="3">
    <location>
        <begin position="276"/>
        <end position="288"/>
    </location>
</feature>
<evidence type="ECO:0000313" key="5">
    <source>
        <dbReference type="Proteomes" id="UP000515121"/>
    </source>
</evidence>
<evidence type="ECO:0000256" key="1">
    <source>
        <dbReference type="ARBA" id="ARBA00023242"/>
    </source>
</evidence>
<feature type="domain" description="WRC" evidence="4">
    <location>
        <begin position="235"/>
        <end position="279"/>
    </location>
</feature>
<feature type="compositionally biased region" description="Basic and acidic residues" evidence="3">
    <location>
        <begin position="103"/>
        <end position="115"/>
    </location>
</feature>
<dbReference type="PROSITE" id="PS51667">
    <property type="entry name" value="WRC"/>
    <property type="match status" value="1"/>
</dbReference>
<dbReference type="Pfam" id="PF08879">
    <property type="entry name" value="WRC"/>
    <property type="match status" value="1"/>
</dbReference>
<protein>
    <submittedName>
        <fullName evidence="6">Uncharacterized protein LOC111294599 isoform X1</fullName>
    </submittedName>
</protein>
<feature type="compositionally biased region" description="Basic and acidic residues" evidence="3">
    <location>
        <begin position="202"/>
        <end position="211"/>
    </location>
</feature>
<feature type="compositionally biased region" description="Polar residues" evidence="3">
    <location>
        <begin position="62"/>
        <end position="80"/>
    </location>
</feature>